<gene>
    <name evidence="1" type="ORF">GCM10010517_70120</name>
</gene>
<dbReference type="NCBIfam" id="NF005679">
    <property type="entry name" value="PRK07475.1"/>
    <property type="match status" value="1"/>
</dbReference>
<accession>A0ABP6IQD2</accession>
<reference evidence="2" key="1">
    <citation type="journal article" date="2019" name="Int. J. Syst. Evol. Microbiol.">
        <title>The Global Catalogue of Microorganisms (GCM) 10K type strain sequencing project: providing services to taxonomists for standard genome sequencing and annotation.</title>
        <authorList>
            <consortium name="The Broad Institute Genomics Platform"/>
            <consortium name="The Broad Institute Genome Sequencing Center for Infectious Disease"/>
            <person name="Wu L."/>
            <person name="Ma J."/>
        </authorList>
    </citation>
    <scope>NUCLEOTIDE SEQUENCE [LARGE SCALE GENOMIC DNA]</scope>
    <source>
        <strain evidence="2">JCM 6242</strain>
    </source>
</reference>
<proteinExistence type="predicted"/>
<evidence type="ECO:0000313" key="2">
    <source>
        <dbReference type="Proteomes" id="UP001500831"/>
    </source>
</evidence>
<protein>
    <submittedName>
        <fullName evidence="1">Aspartate/glutamate racemase family protein</fullName>
    </submittedName>
</protein>
<dbReference type="RefSeq" id="WP_344980540.1">
    <property type="nucleotide sequence ID" value="NZ_BAAAVI010000078.1"/>
</dbReference>
<dbReference type="Proteomes" id="UP001500831">
    <property type="component" value="Unassembled WGS sequence"/>
</dbReference>
<evidence type="ECO:0000313" key="1">
    <source>
        <dbReference type="EMBL" id="GAA2904098.1"/>
    </source>
</evidence>
<organism evidence="1 2">
    <name type="scientific">Streptosporangium fragile</name>
    <dbReference type="NCBI Taxonomy" id="46186"/>
    <lineage>
        <taxon>Bacteria</taxon>
        <taxon>Bacillati</taxon>
        <taxon>Actinomycetota</taxon>
        <taxon>Actinomycetes</taxon>
        <taxon>Streptosporangiales</taxon>
        <taxon>Streptosporangiaceae</taxon>
        <taxon>Streptosporangium</taxon>
    </lineage>
</organism>
<name>A0ABP6IQD2_9ACTN</name>
<keyword evidence="2" id="KW-1185">Reference proteome</keyword>
<sequence length="250" mass="27114">MASGAEAKSDVVIGVLCLDTSFTKIPGHIRNRTTFDFPVAYKVVEGATAERVVSQADPRLLDPFIRAARELEAEGVAAITGACGFLVIFQRQLADAVTVPLYASSLIQLPMVHRMIRSDQKVGLLVAREPALTRRHLAAIGGADVPVCIAGMEEQPEFREVMLEGRRDELDADRLEREVLGRAEQLALDNPDMGALVIECTDLVPFAHAIQARIGVPVFDIVTLTEMVYRSLTRRPFGGHGAARCHGSGS</sequence>
<comment type="caution">
    <text evidence="1">The sequence shown here is derived from an EMBL/GenBank/DDBJ whole genome shotgun (WGS) entry which is preliminary data.</text>
</comment>
<dbReference type="EMBL" id="BAAAVI010000078">
    <property type="protein sequence ID" value="GAA2904098.1"/>
    <property type="molecule type" value="Genomic_DNA"/>
</dbReference>